<protein>
    <submittedName>
        <fullName evidence="2">Uncharacterized protein</fullName>
    </submittedName>
</protein>
<keyword evidence="3" id="KW-1185">Reference proteome</keyword>
<proteinExistence type="predicted"/>
<sequence length="232" mass="25903">MSSQHGVRFHDPPVTESTSMDVDESSKSRMSLDPLDNIYLGPHDEYVSQFKYPSYPALADGLALYDDPDLYLGLEDTLISSDDAPVVPDFSMAVNESTPEPHPATPVVPEAPIPSILETPKHQSPKPELNNEALCAMVQEFMPIGSYDQSEIQTIVDRLGDYQQCHGNLPAPAVAQLLEADRPFRMAWAETCDKLQKADADLRRMQRVRESTSEMLKVLDTLIEFFEDSSNM</sequence>
<dbReference type="RefSeq" id="XP_041286434.1">
    <property type="nucleotide sequence ID" value="XM_041442398.1"/>
</dbReference>
<reference evidence="2" key="1">
    <citation type="journal article" date="2020" name="New Phytol.">
        <title>Comparative genomics reveals dynamic genome evolution in host specialist ectomycorrhizal fungi.</title>
        <authorList>
            <person name="Lofgren L.A."/>
            <person name="Nguyen N.H."/>
            <person name="Vilgalys R."/>
            <person name="Ruytinx J."/>
            <person name="Liao H.L."/>
            <person name="Branco S."/>
            <person name="Kuo A."/>
            <person name="LaButti K."/>
            <person name="Lipzen A."/>
            <person name="Andreopoulos W."/>
            <person name="Pangilinan J."/>
            <person name="Riley R."/>
            <person name="Hundley H."/>
            <person name="Na H."/>
            <person name="Barry K."/>
            <person name="Grigoriev I.V."/>
            <person name="Stajich J.E."/>
            <person name="Kennedy P.G."/>
        </authorList>
    </citation>
    <scope>NUCLEOTIDE SEQUENCE</scope>
    <source>
        <strain evidence="2">FC423</strain>
    </source>
</reference>
<dbReference type="GeneID" id="64704657"/>
<evidence type="ECO:0000313" key="3">
    <source>
        <dbReference type="Proteomes" id="UP000823399"/>
    </source>
</evidence>
<gene>
    <name evidence="2" type="ORF">F5147DRAFT_780057</name>
</gene>
<dbReference type="AlphaFoldDB" id="A0A9P7EVV9"/>
<evidence type="ECO:0000256" key="1">
    <source>
        <dbReference type="SAM" id="MobiDB-lite"/>
    </source>
</evidence>
<name>A0A9P7EVV9_9AGAM</name>
<accession>A0A9P7EVV9</accession>
<dbReference type="OrthoDB" id="2683982at2759"/>
<feature type="region of interest" description="Disordered" evidence="1">
    <location>
        <begin position="1"/>
        <end position="29"/>
    </location>
</feature>
<dbReference type="EMBL" id="JABBWM010000098">
    <property type="protein sequence ID" value="KAG2091177.1"/>
    <property type="molecule type" value="Genomic_DNA"/>
</dbReference>
<dbReference type="Proteomes" id="UP000823399">
    <property type="component" value="Unassembled WGS sequence"/>
</dbReference>
<organism evidence="2 3">
    <name type="scientific">Suillus discolor</name>
    <dbReference type="NCBI Taxonomy" id="1912936"/>
    <lineage>
        <taxon>Eukaryota</taxon>
        <taxon>Fungi</taxon>
        <taxon>Dikarya</taxon>
        <taxon>Basidiomycota</taxon>
        <taxon>Agaricomycotina</taxon>
        <taxon>Agaricomycetes</taxon>
        <taxon>Agaricomycetidae</taxon>
        <taxon>Boletales</taxon>
        <taxon>Suillineae</taxon>
        <taxon>Suillaceae</taxon>
        <taxon>Suillus</taxon>
    </lineage>
</organism>
<comment type="caution">
    <text evidence="2">The sequence shown here is derived from an EMBL/GenBank/DDBJ whole genome shotgun (WGS) entry which is preliminary data.</text>
</comment>
<evidence type="ECO:0000313" key="2">
    <source>
        <dbReference type="EMBL" id="KAG2091177.1"/>
    </source>
</evidence>